<gene>
    <name evidence="2" type="primary">ilvE_38</name>
    <name evidence="2" type="ORF">SDC9_207702</name>
</gene>
<keyword evidence="2" id="KW-0032">Aminotransferase</keyword>
<dbReference type="InterPro" id="IPR043132">
    <property type="entry name" value="BCAT-like_C"/>
</dbReference>
<comment type="similarity">
    <text evidence="1">Belongs to the class-IV pyridoxal-phosphate-dependent aminotransferase family.</text>
</comment>
<dbReference type="Gene3D" id="3.20.10.10">
    <property type="entry name" value="D-amino Acid Aminotransferase, subunit A, domain 2"/>
    <property type="match status" value="1"/>
</dbReference>
<name>A0A645JB63_9ZZZZ</name>
<dbReference type="GO" id="GO:0046394">
    <property type="term" value="P:carboxylic acid biosynthetic process"/>
    <property type="evidence" value="ECO:0007669"/>
    <property type="project" value="UniProtKB-ARBA"/>
</dbReference>
<dbReference type="Pfam" id="PF01063">
    <property type="entry name" value="Aminotran_4"/>
    <property type="match status" value="1"/>
</dbReference>
<dbReference type="SUPFAM" id="SSF56752">
    <property type="entry name" value="D-aminoacid aminotransferase-like PLP-dependent enzymes"/>
    <property type="match status" value="1"/>
</dbReference>
<evidence type="ECO:0000256" key="1">
    <source>
        <dbReference type="ARBA" id="ARBA00009320"/>
    </source>
</evidence>
<dbReference type="EC" id="2.6.1.42" evidence="2"/>
<dbReference type="PANTHER" id="PTHR42743">
    <property type="entry name" value="AMINO-ACID AMINOTRANSFERASE"/>
    <property type="match status" value="1"/>
</dbReference>
<sequence length="84" mass="9479">MLPGITYDVILELAAQHQQPLEVREISEAELRAADEVWMTSSTKEVLAITTLDGKPVGNGTPGPFGERMWQWYQDFKNTVMRKG</sequence>
<protein>
    <submittedName>
        <fullName evidence="2">Branched-chain-amino-acid aminotransferase</fullName>
        <ecNumber evidence="2">2.6.1.42</ecNumber>
    </submittedName>
</protein>
<dbReference type="PANTHER" id="PTHR42743:SF11">
    <property type="entry name" value="AMINODEOXYCHORISMATE LYASE"/>
    <property type="match status" value="1"/>
</dbReference>
<evidence type="ECO:0000313" key="2">
    <source>
        <dbReference type="EMBL" id="MPN59979.1"/>
    </source>
</evidence>
<keyword evidence="2" id="KW-0808">Transferase</keyword>
<accession>A0A645JB63</accession>
<dbReference type="InterPro" id="IPR001544">
    <property type="entry name" value="Aminotrans_IV"/>
</dbReference>
<proteinExistence type="inferred from homology"/>
<dbReference type="AlphaFoldDB" id="A0A645JB63"/>
<dbReference type="InterPro" id="IPR036038">
    <property type="entry name" value="Aminotransferase-like"/>
</dbReference>
<dbReference type="InterPro" id="IPR050571">
    <property type="entry name" value="Class-IV_PLP-Dep_Aminotrnsfr"/>
</dbReference>
<comment type="caution">
    <text evidence="2">The sequence shown here is derived from an EMBL/GenBank/DDBJ whole genome shotgun (WGS) entry which is preliminary data.</text>
</comment>
<dbReference type="EMBL" id="VSSQ01134638">
    <property type="protein sequence ID" value="MPN59979.1"/>
    <property type="molecule type" value="Genomic_DNA"/>
</dbReference>
<reference evidence="2" key="1">
    <citation type="submission" date="2019-08" db="EMBL/GenBank/DDBJ databases">
        <authorList>
            <person name="Kucharzyk K."/>
            <person name="Murdoch R.W."/>
            <person name="Higgins S."/>
            <person name="Loffler F."/>
        </authorList>
    </citation>
    <scope>NUCLEOTIDE SEQUENCE</scope>
</reference>
<organism evidence="2">
    <name type="scientific">bioreactor metagenome</name>
    <dbReference type="NCBI Taxonomy" id="1076179"/>
    <lineage>
        <taxon>unclassified sequences</taxon>
        <taxon>metagenomes</taxon>
        <taxon>ecological metagenomes</taxon>
    </lineage>
</organism>
<dbReference type="GO" id="GO:0004084">
    <property type="term" value="F:branched-chain-amino-acid transaminase activity"/>
    <property type="evidence" value="ECO:0007669"/>
    <property type="project" value="UniProtKB-EC"/>
</dbReference>